<dbReference type="PANTHER" id="PTHR35908:SF1">
    <property type="entry name" value="CONSERVED PROTEIN"/>
    <property type="match status" value="1"/>
</dbReference>
<proteinExistence type="predicted"/>
<dbReference type="HOGENOM" id="CLU_108054_3_0_7"/>
<sequence>MHRSRLVGIVIDCQDGDVDRAAAFWSAALGRPLRPPDPDSPSYRELEDAGGEPVVLVQRVDHPSRVHLDIESDDLEAEVRRLEALGAKRIGFVHRWWVMEAPTGQRFCVVNPQRGPIAGKGRAWP</sequence>
<keyword evidence="3" id="KW-1185">Reference proteome</keyword>
<dbReference type="AlphaFoldDB" id="B8JEZ6"/>
<dbReference type="Gene3D" id="3.10.180.10">
    <property type="entry name" value="2,3-Dihydroxybiphenyl 1,2-Dioxygenase, domain 1"/>
    <property type="match status" value="1"/>
</dbReference>
<dbReference type="KEGG" id="acp:A2cp1_1002"/>
<dbReference type="RefSeq" id="WP_012632351.1">
    <property type="nucleotide sequence ID" value="NC_011891.1"/>
</dbReference>
<accession>B8JEZ6</accession>
<dbReference type="Pfam" id="PF18029">
    <property type="entry name" value="Glyoxalase_6"/>
    <property type="match status" value="1"/>
</dbReference>
<evidence type="ECO:0000313" key="2">
    <source>
        <dbReference type="EMBL" id="ACL64353.1"/>
    </source>
</evidence>
<evidence type="ECO:0000259" key="1">
    <source>
        <dbReference type="Pfam" id="PF18029"/>
    </source>
</evidence>
<dbReference type="SUPFAM" id="SSF54593">
    <property type="entry name" value="Glyoxalase/Bleomycin resistance protein/Dihydroxybiphenyl dioxygenase"/>
    <property type="match status" value="1"/>
</dbReference>
<dbReference type="EMBL" id="CP001359">
    <property type="protein sequence ID" value="ACL64353.1"/>
    <property type="molecule type" value="Genomic_DNA"/>
</dbReference>
<dbReference type="PANTHER" id="PTHR35908">
    <property type="entry name" value="HYPOTHETICAL FUSION PROTEIN"/>
    <property type="match status" value="1"/>
</dbReference>
<feature type="domain" description="Glyoxalase-like" evidence="1">
    <location>
        <begin position="9"/>
        <end position="110"/>
    </location>
</feature>
<dbReference type="InterPro" id="IPR029068">
    <property type="entry name" value="Glyas_Bleomycin-R_OHBP_Dase"/>
</dbReference>
<dbReference type="InterPro" id="IPR041581">
    <property type="entry name" value="Glyoxalase_6"/>
</dbReference>
<evidence type="ECO:0000313" key="3">
    <source>
        <dbReference type="Proteomes" id="UP000007089"/>
    </source>
</evidence>
<protein>
    <recommendedName>
        <fullName evidence="1">Glyoxalase-like domain-containing protein</fullName>
    </recommendedName>
</protein>
<reference evidence="2" key="1">
    <citation type="submission" date="2009-01" db="EMBL/GenBank/DDBJ databases">
        <title>Complete sequence of Anaeromyxobacter dehalogenans 2CP-1.</title>
        <authorList>
            <consortium name="US DOE Joint Genome Institute"/>
            <person name="Lucas S."/>
            <person name="Copeland A."/>
            <person name="Lapidus A."/>
            <person name="Glavina del Rio T."/>
            <person name="Dalin E."/>
            <person name="Tice H."/>
            <person name="Bruce D."/>
            <person name="Goodwin L."/>
            <person name="Pitluck S."/>
            <person name="Saunders E."/>
            <person name="Brettin T."/>
            <person name="Detter J.C."/>
            <person name="Han C."/>
            <person name="Larimer F."/>
            <person name="Land M."/>
            <person name="Hauser L."/>
            <person name="Kyrpides N."/>
            <person name="Ovchinnikova G."/>
            <person name="Beliaev A.S."/>
            <person name="Richardson P."/>
        </authorList>
    </citation>
    <scope>NUCLEOTIDE SEQUENCE</scope>
    <source>
        <strain evidence="2">2CP-1</strain>
    </source>
</reference>
<dbReference type="Proteomes" id="UP000007089">
    <property type="component" value="Chromosome"/>
</dbReference>
<gene>
    <name evidence="2" type="ordered locus">A2cp1_1002</name>
</gene>
<organism evidence="2 3">
    <name type="scientific">Anaeromyxobacter dehalogenans (strain ATCC BAA-258 / DSM 21875 / 2CP-1)</name>
    <dbReference type="NCBI Taxonomy" id="455488"/>
    <lineage>
        <taxon>Bacteria</taxon>
        <taxon>Pseudomonadati</taxon>
        <taxon>Myxococcota</taxon>
        <taxon>Myxococcia</taxon>
        <taxon>Myxococcales</taxon>
        <taxon>Cystobacterineae</taxon>
        <taxon>Anaeromyxobacteraceae</taxon>
        <taxon>Anaeromyxobacter</taxon>
    </lineage>
</organism>
<name>B8JEZ6_ANAD2</name>